<evidence type="ECO:0008006" key="5">
    <source>
        <dbReference type="Google" id="ProtNLM"/>
    </source>
</evidence>
<reference evidence="3" key="1">
    <citation type="submission" date="2019-12" db="EMBL/GenBank/DDBJ databases">
        <title>Ruegeria JWLKs population differentiation of coral mucus and skeleton niches.</title>
        <authorList>
            <person name="Luo D."/>
        </authorList>
    </citation>
    <scope>NUCLEOTIDE SEQUENCE</scope>
    <source>
        <strain evidence="3">HKCCD6181</strain>
    </source>
</reference>
<proteinExistence type="predicted"/>
<evidence type="ECO:0000313" key="4">
    <source>
        <dbReference type="Proteomes" id="UP000597886"/>
    </source>
</evidence>
<dbReference type="RefSeq" id="WP_171331224.1">
    <property type="nucleotide sequence ID" value="NZ_WVRA01000006.1"/>
</dbReference>
<keyword evidence="1" id="KW-0472">Membrane</keyword>
<dbReference type="Proteomes" id="UP000597886">
    <property type="component" value="Unassembled WGS sequence"/>
</dbReference>
<evidence type="ECO:0000256" key="2">
    <source>
        <dbReference type="SAM" id="SignalP"/>
    </source>
</evidence>
<feature type="signal peptide" evidence="2">
    <location>
        <begin position="1"/>
        <end position="17"/>
    </location>
</feature>
<gene>
    <name evidence="3" type="ORF">GS634_16085</name>
</gene>
<feature type="chain" id="PRO_5041665845" description="Oxygen tolerance" evidence="2">
    <location>
        <begin position="18"/>
        <end position="396"/>
    </location>
</feature>
<keyword evidence="1" id="KW-0812">Transmembrane</keyword>
<comment type="caution">
    <text evidence="3">The sequence shown here is derived from an EMBL/GenBank/DDBJ whole genome shotgun (WGS) entry which is preliminary data.</text>
</comment>
<feature type="transmembrane region" description="Helical" evidence="1">
    <location>
        <begin position="289"/>
        <end position="309"/>
    </location>
</feature>
<accession>A0AA90YUU2</accession>
<dbReference type="AlphaFoldDB" id="A0AA90YUU2"/>
<protein>
    <recommendedName>
        <fullName evidence="5">Oxygen tolerance</fullName>
    </recommendedName>
</protein>
<sequence length="396" mass="44397">MKWLFLLLIAFPMQVLAQSKTVLPSEALIEVAIEDNAPVPFTQEMVLLTIRGVYRRHITREELIQPRLDGFSWAQLGPDSWSEQRINGRKYKVFTRRMAIYPVEAGKLTIGPFVHRLTLTDENDDWFEHEIQSEPLTIQVAQAPATKEWWFPVRKLQISDQWSNAPDQLAPGEGVLRVIRLEALGATPEMIPPMPELTSPSALIFAHPEKRLVELTPEGPVTHAFWRWTIRPSNDTSGIVEPLQFSYFDTVARETREVVISPQRIAYGTAIENAGLGGAEADAPPATLLGWPMVAIAIVVFLAGLGLGLSGHKLAVSRALRRFGVFDPLARELRRSARAGRADRLRQAASAILRRDGPSSSRLKHMQDFDRQYFDPNAAAPDLNAFARVFLRNQTG</sequence>
<name>A0AA90YUU2_9RHOB</name>
<evidence type="ECO:0000313" key="3">
    <source>
        <dbReference type="EMBL" id="NOE19643.1"/>
    </source>
</evidence>
<dbReference type="PANTHER" id="PTHR40940:SF1">
    <property type="entry name" value="PROTEIN BATD"/>
    <property type="match status" value="1"/>
</dbReference>
<dbReference type="PANTHER" id="PTHR40940">
    <property type="entry name" value="PROTEIN BATD-RELATED"/>
    <property type="match status" value="1"/>
</dbReference>
<keyword evidence="2" id="KW-0732">Signal</keyword>
<evidence type="ECO:0000256" key="1">
    <source>
        <dbReference type="SAM" id="Phobius"/>
    </source>
</evidence>
<organism evidence="3 4">
    <name type="scientific">Ruegeria atlantica</name>
    <dbReference type="NCBI Taxonomy" id="81569"/>
    <lineage>
        <taxon>Bacteria</taxon>
        <taxon>Pseudomonadati</taxon>
        <taxon>Pseudomonadota</taxon>
        <taxon>Alphaproteobacteria</taxon>
        <taxon>Rhodobacterales</taxon>
        <taxon>Roseobacteraceae</taxon>
        <taxon>Ruegeria</taxon>
    </lineage>
</organism>
<dbReference type="InterPro" id="IPR025738">
    <property type="entry name" value="BatD"/>
</dbReference>
<keyword evidence="1" id="KW-1133">Transmembrane helix</keyword>
<dbReference type="EMBL" id="WVRA01000006">
    <property type="protein sequence ID" value="NOE19643.1"/>
    <property type="molecule type" value="Genomic_DNA"/>
</dbReference>